<comment type="subcellular location">
    <subcellularLocation>
        <location evidence="1">Nucleus</location>
    </subcellularLocation>
</comment>
<feature type="region of interest" description="Disordered" evidence="4">
    <location>
        <begin position="168"/>
        <end position="193"/>
    </location>
</feature>
<keyword evidence="3" id="KW-0175">Coiled coil</keyword>
<feature type="compositionally biased region" description="Low complexity" evidence="4">
    <location>
        <begin position="394"/>
        <end position="411"/>
    </location>
</feature>
<dbReference type="STRING" id="1884261.A0A5C3R1X8"/>
<evidence type="ECO:0000313" key="7">
    <source>
        <dbReference type="Proteomes" id="UP000305067"/>
    </source>
</evidence>
<dbReference type="AlphaFoldDB" id="A0A5C3R1X8"/>
<sequence length="552" mass="59807">MDSLSSSSTLWAHATKEWVIPAKPKPGRKPKKEQPPVVKEVEETITDSKGRRVQNRAAQRAFRERKQSQLADLQARIQMYEQGEIERNVALQNVAKRLKEDNEKLRAENATLQDRVHLLEGQLQEHTKKRSGASLSYYVPEKKIRLGSPGITFSPADHIHVFDASPMSTPPSMASSPASSCDSQMSFDPSPEPLEQRTHSMIVGLPSSVSESHQSSLSMPRMMDSAGIYGSTFDCGFCNEDTPCVCREIAMQDHQASLCGGIKDEELMPLTNVMDLPMPTTIVLPDPEQHPILPPPKQSHKSILDNLPAYQAAVPLKRSAGRRATAKFSFQLVPPQSSPSGCSGDPKNCPACSDDSFGRAFCSAIGESMADMPPCVDCPGGCKKIEGNDLHDLPSSSQTAASTPPSVSPPSEITLAAPAARSHRIPTNDAWAQLKAHPNVAFTDLKMLADVVAQRSKCTGPRVKLSPHPEVQEGLVDDSPVLLTDPHAVYTAQPDAGPSPAQGVVSDPALTLVPHEELIRCGRRQVREVEADGVREALRLLDAKYGVGRGSI</sequence>
<dbReference type="Proteomes" id="UP000305067">
    <property type="component" value="Unassembled WGS sequence"/>
</dbReference>
<reference evidence="6 7" key="1">
    <citation type="journal article" date="2019" name="Nat. Ecol. Evol.">
        <title>Megaphylogeny resolves global patterns of mushroom evolution.</title>
        <authorList>
            <person name="Varga T."/>
            <person name="Krizsan K."/>
            <person name="Foldi C."/>
            <person name="Dima B."/>
            <person name="Sanchez-Garcia M."/>
            <person name="Sanchez-Ramirez S."/>
            <person name="Szollosi G.J."/>
            <person name="Szarkandi J.G."/>
            <person name="Papp V."/>
            <person name="Albert L."/>
            <person name="Andreopoulos W."/>
            <person name="Angelini C."/>
            <person name="Antonin V."/>
            <person name="Barry K.W."/>
            <person name="Bougher N.L."/>
            <person name="Buchanan P."/>
            <person name="Buyck B."/>
            <person name="Bense V."/>
            <person name="Catcheside P."/>
            <person name="Chovatia M."/>
            <person name="Cooper J."/>
            <person name="Damon W."/>
            <person name="Desjardin D."/>
            <person name="Finy P."/>
            <person name="Geml J."/>
            <person name="Haridas S."/>
            <person name="Hughes K."/>
            <person name="Justo A."/>
            <person name="Karasinski D."/>
            <person name="Kautmanova I."/>
            <person name="Kiss B."/>
            <person name="Kocsube S."/>
            <person name="Kotiranta H."/>
            <person name="LaButti K.M."/>
            <person name="Lechner B.E."/>
            <person name="Liimatainen K."/>
            <person name="Lipzen A."/>
            <person name="Lukacs Z."/>
            <person name="Mihaltcheva S."/>
            <person name="Morgado L.N."/>
            <person name="Niskanen T."/>
            <person name="Noordeloos M.E."/>
            <person name="Ohm R.A."/>
            <person name="Ortiz-Santana B."/>
            <person name="Ovrebo C."/>
            <person name="Racz N."/>
            <person name="Riley R."/>
            <person name="Savchenko A."/>
            <person name="Shiryaev A."/>
            <person name="Soop K."/>
            <person name="Spirin V."/>
            <person name="Szebenyi C."/>
            <person name="Tomsovsky M."/>
            <person name="Tulloss R.E."/>
            <person name="Uehling J."/>
            <person name="Grigoriev I.V."/>
            <person name="Vagvolgyi C."/>
            <person name="Papp T."/>
            <person name="Martin F.M."/>
            <person name="Miettinen O."/>
            <person name="Hibbett D.S."/>
            <person name="Nagy L.G."/>
        </authorList>
    </citation>
    <scope>NUCLEOTIDE SEQUENCE [LARGE SCALE GENOMIC DNA]</scope>
    <source>
        <strain evidence="6 7">CBS 309.79</strain>
    </source>
</reference>
<dbReference type="OrthoDB" id="5374328at2759"/>
<proteinExistence type="predicted"/>
<dbReference type="PROSITE" id="PS00036">
    <property type="entry name" value="BZIP_BASIC"/>
    <property type="match status" value="1"/>
</dbReference>
<feature type="domain" description="BZIP" evidence="5">
    <location>
        <begin position="51"/>
        <end position="65"/>
    </location>
</feature>
<organism evidence="6 7">
    <name type="scientific">Pterulicium gracile</name>
    <dbReference type="NCBI Taxonomy" id="1884261"/>
    <lineage>
        <taxon>Eukaryota</taxon>
        <taxon>Fungi</taxon>
        <taxon>Dikarya</taxon>
        <taxon>Basidiomycota</taxon>
        <taxon>Agaricomycotina</taxon>
        <taxon>Agaricomycetes</taxon>
        <taxon>Agaricomycetidae</taxon>
        <taxon>Agaricales</taxon>
        <taxon>Pleurotineae</taxon>
        <taxon>Pterulaceae</taxon>
        <taxon>Pterulicium</taxon>
    </lineage>
</organism>
<feature type="region of interest" description="Disordered" evidence="4">
    <location>
        <begin position="389"/>
        <end position="411"/>
    </location>
</feature>
<dbReference type="Pfam" id="PF10297">
    <property type="entry name" value="Hap4_Hap_bind"/>
    <property type="match status" value="1"/>
</dbReference>
<feature type="region of interest" description="Disordered" evidence="4">
    <location>
        <begin position="15"/>
        <end position="55"/>
    </location>
</feature>
<feature type="coiled-coil region" evidence="3">
    <location>
        <begin position="63"/>
        <end position="129"/>
    </location>
</feature>
<dbReference type="GO" id="GO:0000976">
    <property type="term" value="F:transcription cis-regulatory region binding"/>
    <property type="evidence" value="ECO:0007669"/>
    <property type="project" value="InterPro"/>
</dbReference>
<dbReference type="InterPro" id="IPR046347">
    <property type="entry name" value="bZIP_sf"/>
</dbReference>
<dbReference type="InterPro" id="IPR050936">
    <property type="entry name" value="AP-1-like"/>
</dbReference>
<evidence type="ECO:0000256" key="2">
    <source>
        <dbReference type="ARBA" id="ARBA00023242"/>
    </source>
</evidence>
<dbReference type="CDD" id="cd14688">
    <property type="entry name" value="bZIP_YAP"/>
    <property type="match status" value="1"/>
</dbReference>
<dbReference type="PANTHER" id="PTHR40621">
    <property type="entry name" value="TRANSCRIPTION FACTOR KAPC-RELATED"/>
    <property type="match status" value="1"/>
</dbReference>
<dbReference type="GO" id="GO:0001228">
    <property type="term" value="F:DNA-binding transcription activator activity, RNA polymerase II-specific"/>
    <property type="evidence" value="ECO:0007669"/>
    <property type="project" value="TreeGrafter"/>
</dbReference>
<evidence type="ECO:0000256" key="4">
    <source>
        <dbReference type="SAM" id="MobiDB-lite"/>
    </source>
</evidence>
<dbReference type="InterPro" id="IPR018287">
    <property type="entry name" value="Hap4_TF_heteromerisation"/>
</dbReference>
<dbReference type="GO" id="GO:0090575">
    <property type="term" value="C:RNA polymerase II transcription regulator complex"/>
    <property type="evidence" value="ECO:0007669"/>
    <property type="project" value="TreeGrafter"/>
</dbReference>
<keyword evidence="2" id="KW-0539">Nucleus</keyword>
<evidence type="ECO:0000256" key="1">
    <source>
        <dbReference type="ARBA" id="ARBA00004123"/>
    </source>
</evidence>
<feature type="compositionally biased region" description="Low complexity" evidence="4">
    <location>
        <begin position="168"/>
        <end position="186"/>
    </location>
</feature>
<accession>A0A5C3R1X8</accession>
<gene>
    <name evidence="6" type="ORF">BDV98DRAFT_600643</name>
</gene>
<dbReference type="Gene3D" id="1.20.5.170">
    <property type="match status" value="1"/>
</dbReference>
<name>A0A5C3R1X8_9AGAR</name>
<feature type="compositionally biased region" description="Basic and acidic residues" evidence="4">
    <location>
        <begin position="39"/>
        <end position="50"/>
    </location>
</feature>
<dbReference type="SUPFAM" id="SSF57959">
    <property type="entry name" value="Leucine zipper domain"/>
    <property type="match status" value="1"/>
</dbReference>
<evidence type="ECO:0000256" key="3">
    <source>
        <dbReference type="SAM" id="Coils"/>
    </source>
</evidence>
<dbReference type="PANTHER" id="PTHR40621:SF7">
    <property type="entry name" value="BZIP DOMAIN-CONTAINING PROTEIN"/>
    <property type="match status" value="1"/>
</dbReference>
<dbReference type="InterPro" id="IPR004827">
    <property type="entry name" value="bZIP"/>
</dbReference>
<protein>
    <recommendedName>
        <fullName evidence="5">BZIP domain-containing protein</fullName>
    </recommendedName>
</protein>
<dbReference type="EMBL" id="ML178815">
    <property type="protein sequence ID" value="TFL06629.1"/>
    <property type="molecule type" value="Genomic_DNA"/>
</dbReference>
<dbReference type="SMART" id="SM00338">
    <property type="entry name" value="BRLZ"/>
    <property type="match status" value="1"/>
</dbReference>
<evidence type="ECO:0000259" key="5">
    <source>
        <dbReference type="PROSITE" id="PS00036"/>
    </source>
</evidence>
<keyword evidence="7" id="KW-1185">Reference proteome</keyword>
<evidence type="ECO:0000313" key="6">
    <source>
        <dbReference type="EMBL" id="TFL06629.1"/>
    </source>
</evidence>